<protein>
    <recommendedName>
        <fullName evidence="10 11">Membrane protein</fullName>
        <shortName evidence="10 11">M protein</shortName>
    </recommendedName>
    <alternativeName>
        <fullName evidence="10 11">E1 glycoprotein</fullName>
    </alternativeName>
    <alternativeName>
        <fullName evidence="10 11">Matrix glycoprotein</fullName>
    </alternativeName>
    <alternativeName>
        <fullName evidence="10 11">Membrane glycoprotein</fullName>
    </alternativeName>
</protein>
<dbReference type="HAMAP" id="MF_04201">
    <property type="entry name" value="ALPHA_CORONA_M"/>
    <property type="match status" value="1"/>
</dbReference>
<comment type="similarity">
    <text evidence="10 11">Belongs to the alphacoronaviruses M protein family.</text>
</comment>
<evidence type="ECO:0000256" key="1">
    <source>
        <dbReference type="ARBA" id="ARBA00022692"/>
    </source>
</evidence>
<evidence type="ECO:0000256" key="9">
    <source>
        <dbReference type="ARBA" id="ARBA00023311"/>
    </source>
</evidence>
<keyword evidence="9 10" id="KW-0468">Viral matrix protein</keyword>
<evidence type="ECO:0000256" key="11">
    <source>
        <dbReference type="RuleBase" id="RU363118"/>
    </source>
</evidence>
<organism evidence="12 13">
    <name type="scientific">Transmissible gastroenteritis virus</name>
    <name type="common">TGEV</name>
    <dbReference type="NCBI Taxonomy" id="11149"/>
    <lineage>
        <taxon>Viruses</taxon>
        <taxon>Riboviria</taxon>
        <taxon>Orthornavirae</taxon>
        <taxon>Pisuviricota</taxon>
        <taxon>Pisoniviricetes</taxon>
        <taxon>Nidovirales</taxon>
        <taxon>Cornidovirineae</taxon>
        <taxon>Coronaviridae</taxon>
        <taxon>Orthocoronavirinae</taxon>
        <taxon>Alphacoronavirus</taxon>
        <taxon>Tegacovirus</taxon>
        <taxon>Alphacoronavirus suis</taxon>
        <taxon>Alphacoronavirus 1</taxon>
    </lineage>
</organism>
<keyword evidence="5 10" id="KW-0261">Viral envelope protein</keyword>
<dbReference type="GO" id="GO:0044178">
    <property type="term" value="C:host cell Golgi membrane"/>
    <property type="evidence" value="ECO:0007669"/>
    <property type="project" value="UniProtKB-SubCell"/>
</dbReference>
<proteinExistence type="inferred from homology"/>
<keyword evidence="4 10" id="KW-1043">Host membrane</keyword>
<comment type="subunit">
    <text evidence="10 11">Homomultimer. Interacts with envelope E protein in the budding compartment of the host cell, which is located between endoplasmic reticulum and the Golgi complex. Forms a complex with HE and S proteins. Interacts with nucleocapsid N protein. This interaction probably participates in RNA packaging into the virus.</text>
</comment>
<keyword evidence="7 10" id="KW-0472">Membrane</keyword>
<feature type="transmembrane region" description="Helical" evidence="11">
    <location>
        <begin position="78"/>
        <end position="98"/>
    </location>
</feature>
<evidence type="ECO:0000313" key="13">
    <source>
        <dbReference type="Proteomes" id="UP000098772"/>
    </source>
</evidence>
<keyword evidence="6 10" id="KW-1133">Transmembrane helix</keyword>
<keyword evidence="2 10" id="KW-1040">Host Golgi apparatus</keyword>
<evidence type="ECO:0000256" key="4">
    <source>
        <dbReference type="ARBA" id="ARBA00022870"/>
    </source>
</evidence>
<comment type="function">
    <text evidence="10 11">Component of the viral envelope that plays a central role in virus morphogenesis and assembly via its interactions with other viral proteins.</text>
</comment>
<dbReference type="EMBL" id="KP202848">
    <property type="protein sequence ID" value="AKA60058.1"/>
    <property type="molecule type" value="Genomic_RNA"/>
</dbReference>
<name>A0A0E3GM58_TGEV</name>
<feature type="topological domain" description="Virion surface" evidence="10">
    <location>
        <begin position="126"/>
        <end position="139"/>
    </location>
</feature>
<dbReference type="PROSITE" id="PS51927">
    <property type="entry name" value="COV_M"/>
    <property type="match status" value="1"/>
</dbReference>
<feature type="transmembrane region" description="Helical" evidence="11">
    <location>
        <begin position="105"/>
        <end position="128"/>
    </location>
</feature>
<evidence type="ECO:0000256" key="3">
    <source>
        <dbReference type="ARBA" id="ARBA00022844"/>
    </source>
</evidence>
<feature type="region of interest" description="Interaction with N protein" evidence="10">
    <location>
        <begin position="264"/>
        <end position="279"/>
    </location>
</feature>
<reference evidence="12 13" key="1">
    <citation type="journal article" date="2015" name="Arch. Virol.">
        <title>Complete genomic sequence of a Coronavirus transmissible gastroenteritis virus SHXB isolated in China.</title>
        <authorList>
            <person name="Hu W."/>
            <person name="Yu Q."/>
            <person name="Zhu L."/>
            <person name="Liu H."/>
            <person name="Zhao S."/>
            <person name="He K."/>
            <person name="Yang Q."/>
        </authorList>
    </citation>
    <scope>NUCLEOTIDE SEQUENCE [LARGE SCALE GENOMIC DNA]</scope>
    <source>
        <strain evidence="12">SHXB</strain>
    </source>
</reference>
<evidence type="ECO:0000256" key="5">
    <source>
        <dbReference type="ARBA" id="ARBA00022879"/>
    </source>
</evidence>
<evidence type="ECO:0000256" key="6">
    <source>
        <dbReference type="ARBA" id="ARBA00022989"/>
    </source>
</evidence>
<evidence type="ECO:0000256" key="10">
    <source>
        <dbReference type="HAMAP-Rule" id="MF_04201"/>
    </source>
</evidence>
<evidence type="ECO:0000256" key="2">
    <source>
        <dbReference type="ARBA" id="ARBA00022812"/>
    </source>
</evidence>
<evidence type="ECO:0000256" key="8">
    <source>
        <dbReference type="ARBA" id="ARBA00023180"/>
    </source>
</evidence>
<keyword evidence="3 10" id="KW-0946">Virion</keyword>
<dbReference type="InterPro" id="IPR002574">
    <property type="entry name" value="M_CoV"/>
</dbReference>
<comment type="subcellular location">
    <subcellularLocation>
        <location evidence="10 11">Host Golgi apparatus membrane</location>
        <topology evidence="10 11">Multi-pass membrane protein</topology>
    </subcellularLocation>
    <subcellularLocation>
        <location evidence="10 11">Virion membrane</location>
        <topology evidence="10 11">Multi-pass membrane protein</topology>
    </subcellularLocation>
    <text evidence="10">Largely embedded in the lipid bilayer.</text>
</comment>
<sequence length="289" mass="32717">MLTMPIRILCELKHTTPMEHSLLELNKMKILLILACVIACACGERYCAMKSDTDLSCRNSTASDCESCFNGGDLIWHLANWSFSWSIILIVFITVLQYGRPQFSWFVYGIKMLIMWLLWPVVLALTIFNAYSEYQVSRYVMFGFSIAGAIVTFVLWIMYFVRSIQLYRRTKSWWSFNPETKAILCVSALGRSYVLPLEGVPTGVTLTLLSGNLYAEGFKIAGGMNIDNLPKYVMVALPSRTIVYTLVGKKLKASSATGWAYYVKSKAGDYSTEARTDNLSEQEKLLHMV</sequence>
<dbReference type="CDD" id="cd21564">
    <property type="entry name" value="alphaCoV_M"/>
    <property type="match status" value="1"/>
</dbReference>
<keyword evidence="8 10" id="KW-0325">Glycoprotein</keyword>
<evidence type="ECO:0000313" key="12">
    <source>
        <dbReference type="EMBL" id="AKA60058.1"/>
    </source>
</evidence>
<feature type="topological domain" description="Intravirion" evidence="10">
    <location>
        <begin position="161"/>
        <end position="289"/>
    </location>
</feature>
<dbReference type="Proteomes" id="UP000098772">
    <property type="component" value="Genome"/>
</dbReference>
<gene>
    <name evidence="10 11 12" type="primary">M</name>
</gene>
<dbReference type="GO" id="GO:0039660">
    <property type="term" value="F:structural constituent of virion"/>
    <property type="evidence" value="ECO:0007669"/>
    <property type="project" value="UniProtKB-UniRule"/>
</dbReference>
<dbReference type="Pfam" id="PF01635">
    <property type="entry name" value="CoV_M"/>
    <property type="match status" value="1"/>
</dbReference>
<feature type="transmembrane region" description="Helical" evidence="11">
    <location>
        <begin position="140"/>
        <end position="161"/>
    </location>
</feature>
<evidence type="ECO:0000256" key="7">
    <source>
        <dbReference type="ARBA" id="ARBA00023136"/>
    </source>
</evidence>
<accession>A0A0E3GM58</accession>
<dbReference type="GO" id="GO:0055036">
    <property type="term" value="C:virion membrane"/>
    <property type="evidence" value="ECO:0007669"/>
    <property type="project" value="UniProtKB-SubCell"/>
</dbReference>
<dbReference type="GO" id="GO:0019031">
    <property type="term" value="C:viral envelope"/>
    <property type="evidence" value="ECO:0007669"/>
    <property type="project" value="UniProtKB-UniRule"/>
</dbReference>
<dbReference type="InterPro" id="IPR042551">
    <property type="entry name" value="ALPHA_CORONA_M"/>
</dbReference>
<feature type="topological domain" description="Intravirion" evidence="10">
    <location>
        <begin position="96"/>
        <end position="104"/>
    </location>
</feature>
<keyword evidence="1 10" id="KW-0812">Transmembrane</keyword>
<dbReference type="GO" id="GO:0016020">
    <property type="term" value="C:membrane"/>
    <property type="evidence" value="ECO:0007669"/>
    <property type="project" value="UniProtKB-UniRule"/>
</dbReference>